<evidence type="ECO:0000313" key="5">
    <source>
        <dbReference type="Proteomes" id="UP000579605"/>
    </source>
</evidence>
<dbReference type="SUPFAM" id="SSF56024">
    <property type="entry name" value="Phospholipase D/nuclease"/>
    <property type="match status" value="1"/>
</dbReference>
<dbReference type="GO" id="GO:0003677">
    <property type="term" value="F:DNA binding"/>
    <property type="evidence" value="ECO:0007669"/>
    <property type="project" value="InterPro"/>
</dbReference>
<evidence type="ECO:0000313" key="4">
    <source>
        <dbReference type="EMBL" id="NYH93252.1"/>
    </source>
</evidence>
<dbReference type="InterPro" id="IPR052511">
    <property type="entry name" value="ATP-dep_Helicase"/>
</dbReference>
<dbReference type="EMBL" id="JACBZH010000001">
    <property type="protein sequence ID" value="NYH93252.1"/>
    <property type="molecule type" value="Genomic_DNA"/>
</dbReference>
<feature type="region of interest" description="Disordered" evidence="1">
    <location>
        <begin position="102"/>
        <end position="129"/>
    </location>
</feature>
<dbReference type="CDD" id="cd18799">
    <property type="entry name" value="SF2_C_EcoAI-like"/>
    <property type="match status" value="1"/>
</dbReference>
<dbReference type="GO" id="GO:0016887">
    <property type="term" value="F:ATP hydrolysis activity"/>
    <property type="evidence" value="ECO:0007669"/>
    <property type="project" value="TreeGrafter"/>
</dbReference>
<dbReference type="CDD" id="cd09203">
    <property type="entry name" value="PLDc_N_DEXD_b1"/>
    <property type="match status" value="1"/>
</dbReference>
<evidence type="ECO:0000259" key="2">
    <source>
        <dbReference type="PROSITE" id="PS51192"/>
    </source>
</evidence>
<reference evidence="4 5" key="1">
    <citation type="submission" date="2020-07" db="EMBL/GenBank/DDBJ databases">
        <title>Sequencing the genomes of 1000 actinobacteria strains.</title>
        <authorList>
            <person name="Klenk H.-P."/>
        </authorList>
    </citation>
    <scope>NUCLEOTIDE SEQUENCE [LARGE SCALE GENOMIC DNA]</scope>
    <source>
        <strain evidence="4 5">DSM 18448</strain>
    </source>
</reference>
<dbReference type="Pfam" id="PF00271">
    <property type="entry name" value="Helicase_C"/>
    <property type="match status" value="1"/>
</dbReference>
<dbReference type="Gene3D" id="3.30.870.10">
    <property type="entry name" value="Endonuclease Chain A"/>
    <property type="match status" value="1"/>
</dbReference>
<protein>
    <submittedName>
        <fullName evidence="4">Superfamily II DNA or RNA helicase/HKD family nuclease</fullName>
    </submittedName>
</protein>
<dbReference type="InterPro" id="IPR014001">
    <property type="entry name" value="Helicase_ATP-bd"/>
</dbReference>
<dbReference type="SMART" id="SM00487">
    <property type="entry name" value="DEXDc"/>
    <property type="match status" value="1"/>
</dbReference>
<dbReference type="PANTHER" id="PTHR47962:SF7">
    <property type="entry name" value="MITOCHONDRIAL ATP-DEPENDENT HELICASE IRC3-RELATED"/>
    <property type="match status" value="1"/>
</dbReference>
<dbReference type="GO" id="GO:0004386">
    <property type="term" value="F:helicase activity"/>
    <property type="evidence" value="ECO:0007669"/>
    <property type="project" value="UniProtKB-KW"/>
</dbReference>
<dbReference type="PROSITE" id="PS51194">
    <property type="entry name" value="HELICASE_CTER"/>
    <property type="match status" value="1"/>
</dbReference>
<keyword evidence="5" id="KW-1185">Reference proteome</keyword>
<feature type="domain" description="Helicase C-terminal" evidence="3">
    <location>
        <begin position="541"/>
        <end position="690"/>
    </location>
</feature>
<sequence length="1035" mass="115699">MDEGLFETLVTTGLRAKVEMLAAEFKASTAVVDKADQPEVLARYLREVATRVLSSKSDLQERVQLLNEALRILEPDGADPVVEPPQQLTRVSRLAAPGVLALPDTRPTTPLSDAALLTNSPGEPSLGSELRSEIDTADGVDLLCAFVKWHGLRVLESQLALLRERGVPLRVITTAYMGATDRPALDRLVRHFGATVKVQYDIKRTRLHAKAWLFRRRTGFDTAYVGSSNLSHAALLDGVEWNVRLSQVATPSLMAKFAATFDTYWNDATFEDYDPDRDRDRLDDALAEASGRRTTDRVTVSLSGLEVRPYPHQAEMLEELESERVVHGRHRNLVVAATGTGKTVVAALDYRRLSLAAEAAGKPRPSLLFVAHRREILQQSLRTYREVLADASFGELYVGDARPERWRHVFASIQSLSAYGVANIPPDAYEIVVVDEFHHAEARTYRTLLSHLAPRELLGLTATPERTDGIDVRRYFDGRTAAELRLWDALEAELLCPFHYFGIADNTKLTDITWARGRYDEAALSNLYTGNDARTAIVLRELHDKIADISSMRALGFCVSVAHADYMADAFNKAGIPAQAVSGATGQRERENALNDLRDRRVNVLFAADLFNEGLDIPQVDTVLFLRPTESATIFLQQLGRGLRHASDKPVLTVLDYVGHQHKNFRFDQRYSALTGATRRGLKHQIERGFPFLPSGCQIVLDEEAQEIVLDNIRAQVDQRWRYLVQDLRLLGDCDLQTYLSETQLELSDVLRKGSKSWTQLRQDAGAPTRHAGPRQAQLLKRIRALAHVDDPDRRRAYADLLADGAPNYDDLDVLRQRWARMLFFSLWPDGGGFASYAAGLAALRDEPAVRDELLAVLALSFEQARHVPVRLRGGLAQLPLRVHAQYQREEILAALDYANLQRRPASFQAGVLRAPDWNADAFLVTLRKSESDFSPTTMYRDYAISPTLFHWESQSSTSTASPTGQRYLQHSALNHNILLFTRERQSNDLGTAPYLLLGTAQYVSHTGERPIAITWRLDHAMPTDAYTHASVAAG</sequence>
<keyword evidence="4" id="KW-0378">Hydrolase</keyword>
<dbReference type="Proteomes" id="UP000579605">
    <property type="component" value="Unassembled WGS sequence"/>
</dbReference>
<dbReference type="PANTHER" id="PTHR47962">
    <property type="entry name" value="ATP-DEPENDENT HELICASE LHR-RELATED-RELATED"/>
    <property type="match status" value="1"/>
</dbReference>
<dbReference type="Pfam" id="PF04851">
    <property type="entry name" value="ResIII"/>
    <property type="match status" value="1"/>
</dbReference>
<gene>
    <name evidence="4" type="ORF">F4554_005890</name>
</gene>
<dbReference type="Pfam" id="PF11907">
    <property type="entry name" value="DUF3427"/>
    <property type="match status" value="1"/>
</dbReference>
<dbReference type="InterPro" id="IPR025202">
    <property type="entry name" value="PLD-like_dom"/>
</dbReference>
<name>A0A852ZNX5_9ACTN</name>
<dbReference type="SMART" id="SM00490">
    <property type="entry name" value="HELICc"/>
    <property type="match status" value="1"/>
</dbReference>
<keyword evidence="4" id="KW-0347">Helicase</keyword>
<dbReference type="SUPFAM" id="SSF52540">
    <property type="entry name" value="P-loop containing nucleoside triphosphate hydrolases"/>
    <property type="match status" value="1"/>
</dbReference>
<dbReference type="Gene3D" id="3.40.50.300">
    <property type="entry name" value="P-loop containing nucleotide triphosphate hydrolases"/>
    <property type="match status" value="2"/>
</dbReference>
<dbReference type="CDD" id="cd18032">
    <property type="entry name" value="DEXHc_RE_I_III_res"/>
    <property type="match status" value="1"/>
</dbReference>
<dbReference type="InterPro" id="IPR027417">
    <property type="entry name" value="P-loop_NTPase"/>
</dbReference>
<feature type="compositionally biased region" description="Polar residues" evidence="1">
    <location>
        <begin position="106"/>
        <end position="122"/>
    </location>
</feature>
<dbReference type="GO" id="GO:0005524">
    <property type="term" value="F:ATP binding"/>
    <property type="evidence" value="ECO:0007669"/>
    <property type="project" value="InterPro"/>
</dbReference>
<proteinExistence type="predicted"/>
<dbReference type="InterPro" id="IPR001650">
    <property type="entry name" value="Helicase_C-like"/>
</dbReference>
<evidence type="ECO:0000259" key="3">
    <source>
        <dbReference type="PROSITE" id="PS51194"/>
    </source>
</evidence>
<feature type="domain" description="Helicase ATP-binding" evidence="2">
    <location>
        <begin position="323"/>
        <end position="468"/>
    </location>
</feature>
<dbReference type="AlphaFoldDB" id="A0A852ZNX5"/>
<dbReference type="InterPro" id="IPR021835">
    <property type="entry name" value="DUF3427"/>
</dbReference>
<organism evidence="4 5">
    <name type="scientific">Actinopolymorpha rutila</name>
    <dbReference type="NCBI Taxonomy" id="446787"/>
    <lineage>
        <taxon>Bacteria</taxon>
        <taxon>Bacillati</taxon>
        <taxon>Actinomycetota</taxon>
        <taxon>Actinomycetes</taxon>
        <taxon>Propionibacteriales</taxon>
        <taxon>Actinopolymorphaceae</taxon>
        <taxon>Actinopolymorpha</taxon>
    </lineage>
</organism>
<dbReference type="PROSITE" id="PS51192">
    <property type="entry name" value="HELICASE_ATP_BIND_1"/>
    <property type="match status" value="1"/>
</dbReference>
<comment type="caution">
    <text evidence="4">The sequence shown here is derived from an EMBL/GenBank/DDBJ whole genome shotgun (WGS) entry which is preliminary data.</text>
</comment>
<accession>A0A852ZNX5</accession>
<keyword evidence="4" id="KW-0547">Nucleotide-binding</keyword>
<dbReference type="Pfam" id="PF13091">
    <property type="entry name" value="PLDc_2"/>
    <property type="match status" value="1"/>
</dbReference>
<evidence type="ECO:0000256" key="1">
    <source>
        <dbReference type="SAM" id="MobiDB-lite"/>
    </source>
</evidence>
<keyword evidence="4" id="KW-0067">ATP-binding</keyword>
<dbReference type="InterPro" id="IPR006935">
    <property type="entry name" value="Helicase/UvrB_N"/>
</dbReference>